<proteinExistence type="inferred from homology"/>
<keyword evidence="3" id="KW-0862">Zinc</keyword>
<evidence type="ECO:0000313" key="5">
    <source>
        <dbReference type="EMBL" id="RJK94901.1"/>
    </source>
</evidence>
<dbReference type="PANTHER" id="PTHR10907">
    <property type="entry name" value="REGUCALCIN"/>
    <property type="match status" value="1"/>
</dbReference>
<feature type="binding site" evidence="3">
    <location>
        <position position="98"/>
    </location>
    <ligand>
        <name>substrate</name>
    </ligand>
</feature>
<comment type="caution">
    <text evidence="5">The sequence shown here is derived from an EMBL/GenBank/DDBJ whole genome shotgun (WGS) entry which is preliminary data.</text>
</comment>
<dbReference type="GO" id="GO:0019853">
    <property type="term" value="P:L-ascorbic acid biosynthetic process"/>
    <property type="evidence" value="ECO:0007669"/>
    <property type="project" value="TreeGrafter"/>
</dbReference>
<gene>
    <name evidence="5" type="ORF">D5H78_14010</name>
</gene>
<dbReference type="OrthoDB" id="2633250at2"/>
<name>A0A3A3Z362_9ACTN</name>
<dbReference type="GO" id="GO:0004341">
    <property type="term" value="F:gluconolactonase activity"/>
    <property type="evidence" value="ECO:0007669"/>
    <property type="project" value="TreeGrafter"/>
</dbReference>
<accession>A0A3A3Z362</accession>
<keyword evidence="6" id="KW-1185">Reference proteome</keyword>
<evidence type="ECO:0000256" key="2">
    <source>
        <dbReference type="PIRSR" id="PIRSR605511-1"/>
    </source>
</evidence>
<organism evidence="5 6">
    <name type="scientific">Vallicoccus soli</name>
    <dbReference type="NCBI Taxonomy" id="2339232"/>
    <lineage>
        <taxon>Bacteria</taxon>
        <taxon>Bacillati</taxon>
        <taxon>Actinomycetota</taxon>
        <taxon>Actinomycetes</taxon>
        <taxon>Motilibacterales</taxon>
        <taxon>Vallicoccaceae</taxon>
        <taxon>Vallicoccus</taxon>
    </lineage>
</organism>
<evidence type="ECO:0000259" key="4">
    <source>
        <dbReference type="Pfam" id="PF08450"/>
    </source>
</evidence>
<feature type="binding site" evidence="3">
    <location>
        <position position="118"/>
    </location>
    <ligand>
        <name>substrate</name>
    </ligand>
</feature>
<reference evidence="5 6" key="1">
    <citation type="submission" date="2018-09" db="EMBL/GenBank/DDBJ databases">
        <title>YIM 75000 draft genome.</title>
        <authorList>
            <person name="Tang S."/>
            <person name="Feng Y."/>
        </authorList>
    </citation>
    <scope>NUCLEOTIDE SEQUENCE [LARGE SCALE GENOMIC DNA]</scope>
    <source>
        <strain evidence="5 6">YIM 75000</strain>
    </source>
</reference>
<feature type="binding site" evidence="3">
    <location>
        <position position="146"/>
    </location>
    <ligand>
        <name>a divalent metal cation</name>
        <dbReference type="ChEBI" id="CHEBI:60240"/>
    </ligand>
</feature>
<dbReference type="RefSeq" id="WP_119951084.1">
    <property type="nucleotide sequence ID" value="NZ_QZEZ01000006.1"/>
</dbReference>
<dbReference type="AlphaFoldDB" id="A0A3A3Z362"/>
<feature type="domain" description="SMP-30/Gluconolactonase/LRE-like region" evidence="4">
    <location>
        <begin position="15"/>
        <end position="252"/>
    </location>
</feature>
<dbReference type="PANTHER" id="PTHR10907:SF47">
    <property type="entry name" value="REGUCALCIN"/>
    <property type="match status" value="1"/>
</dbReference>
<keyword evidence="3" id="KW-0479">Metal-binding</keyword>
<dbReference type="Gene3D" id="2.120.10.30">
    <property type="entry name" value="TolB, C-terminal domain"/>
    <property type="match status" value="1"/>
</dbReference>
<comment type="similarity">
    <text evidence="1">Belongs to the SMP-30/CGR1 family.</text>
</comment>
<dbReference type="EMBL" id="QZEZ01000006">
    <property type="protein sequence ID" value="RJK94901.1"/>
    <property type="molecule type" value="Genomic_DNA"/>
</dbReference>
<feature type="binding site" evidence="3">
    <location>
        <position position="16"/>
    </location>
    <ligand>
        <name>a divalent metal cation</name>
        <dbReference type="ChEBI" id="CHEBI:60240"/>
    </ligand>
</feature>
<dbReference type="Pfam" id="PF08450">
    <property type="entry name" value="SGL"/>
    <property type="match status" value="1"/>
</dbReference>
<dbReference type="SUPFAM" id="SSF63829">
    <property type="entry name" value="Calcium-dependent phosphotriesterase"/>
    <property type="match status" value="1"/>
</dbReference>
<feature type="active site" description="Proton donor/acceptor" evidence="2">
    <location>
        <position position="194"/>
    </location>
</feature>
<evidence type="ECO:0000256" key="3">
    <source>
        <dbReference type="PIRSR" id="PIRSR605511-2"/>
    </source>
</evidence>
<feature type="binding site" evidence="3">
    <location>
        <position position="194"/>
    </location>
    <ligand>
        <name>a divalent metal cation</name>
        <dbReference type="ChEBI" id="CHEBI:60240"/>
    </ligand>
</feature>
<sequence>MTRLEQLTPVVTFHGEGPVWDPAAERLLCVDMLAGAVLSVDADGAVARHAVGDVAACVRPRAGGGYVVAVERGFALLDALDDPDPDLLPPLWSDPGVRMNEGGCDPQGRFWCGSMAYDAAEGAGTLWRLDPDGTVLAALSGVTISNGLAWRPDGTALYVDTPTQRIDVLAFDEAGLVASRTPFVEVPEDAGSPDGLVLDAEGGAWVALHGGGAVHRYDADGRLSEVLEVPTPQPTAVTFGGPDLRDLYVTTSRQGLGDEDRVAGSLHVARPGVAGVPVLPFAG</sequence>
<dbReference type="PRINTS" id="PR01790">
    <property type="entry name" value="SMP30FAMILY"/>
</dbReference>
<dbReference type="Proteomes" id="UP000265614">
    <property type="component" value="Unassembled WGS sequence"/>
</dbReference>
<feature type="binding site" evidence="3">
    <location>
        <position position="100"/>
    </location>
    <ligand>
        <name>substrate</name>
    </ligand>
</feature>
<evidence type="ECO:0000313" key="6">
    <source>
        <dbReference type="Proteomes" id="UP000265614"/>
    </source>
</evidence>
<dbReference type="GO" id="GO:0005509">
    <property type="term" value="F:calcium ion binding"/>
    <property type="evidence" value="ECO:0007669"/>
    <property type="project" value="TreeGrafter"/>
</dbReference>
<dbReference type="InterPro" id="IPR013658">
    <property type="entry name" value="SGL"/>
</dbReference>
<comment type="cofactor">
    <cofactor evidence="3">
        <name>Zn(2+)</name>
        <dbReference type="ChEBI" id="CHEBI:29105"/>
    </cofactor>
    <text evidence="3">Binds 1 divalent metal cation per subunit.</text>
</comment>
<protein>
    <submittedName>
        <fullName evidence="5">SMP-30/gluconolactonase/LRE family protein</fullName>
    </submittedName>
</protein>
<dbReference type="InterPro" id="IPR005511">
    <property type="entry name" value="SMP-30"/>
</dbReference>
<evidence type="ECO:0000256" key="1">
    <source>
        <dbReference type="ARBA" id="ARBA00008853"/>
    </source>
</evidence>
<dbReference type="InterPro" id="IPR011042">
    <property type="entry name" value="6-blade_b-propeller_TolB-like"/>
</dbReference>